<dbReference type="Pfam" id="PF03404">
    <property type="entry name" value="Mo-co_dimer"/>
    <property type="match status" value="1"/>
</dbReference>
<evidence type="ECO:0000256" key="4">
    <source>
        <dbReference type="ARBA" id="ARBA00023002"/>
    </source>
</evidence>
<reference evidence="8 9" key="1">
    <citation type="submission" date="2023-02" db="EMBL/GenBank/DDBJ databases">
        <title>Complete genome sequence of a novel bacterium Oceanimonas sp. NTOU-MSR1 isolated from marine coast sediment.</title>
        <authorList>
            <person name="Yang H.-T."/>
            <person name="Chen Y.-L."/>
            <person name="Ho Y.-N."/>
        </authorList>
    </citation>
    <scope>NUCLEOTIDE SEQUENCE [LARGE SCALE GENOMIC DNA]</scope>
    <source>
        <strain evidence="8 9">NTOU-MSR1</strain>
    </source>
</reference>
<evidence type="ECO:0000313" key="9">
    <source>
        <dbReference type="Proteomes" id="UP001223802"/>
    </source>
</evidence>
<dbReference type="GO" id="GO:0006790">
    <property type="term" value="P:sulfur compound metabolic process"/>
    <property type="evidence" value="ECO:0007669"/>
    <property type="project" value="TreeGrafter"/>
</dbReference>
<dbReference type="GO" id="GO:0030151">
    <property type="term" value="F:molybdenum ion binding"/>
    <property type="evidence" value="ECO:0007669"/>
    <property type="project" value="InterPro"/>
</dbReference>
<feature type="domain" description="Moybdenum cofactor oxidoreductase dimerisation" evidence="7">
    <location>
        <begin position="327"/>
        <end position="444"/>
    </location>
</feature>
<dbReference type="KEGG" id="ope:PU634_14605"/>
<protein>
    <submittedName>
        <fullName evidence="8">Sulfite oxidase</fullName>
    </submittedName>
</protein>
<keyword evidence="9" id="KW-1185">Reference proteome</keyword>
<proteinExistence type="predicted"/>
<comment type="cofactor">
    <cofactor evidence="1">
        <name>Mo-molybdopterin</name>
        <dbReference type="ChEBI" id="CHEBI:71302"/>
    </cofactor>
</comment>
<dbReference type="CDD" id="cd02110">
    <property type="entry name" value="SO_family_Moco_dimer"/>
    <property type="match status" value="1"/>
</dbReference>
<dbReference type="Proteomes" id="UP001223802">
    <property type="component" value="Chromosome"/>
</dbReference>
<dbReference type="PRINTS" id="PR00407">
    <property type="entry name" value="EUMOPTERIN"/>
</dbReference>
<evidence type="ECO:0000256" key="2">
    <source>
        <dbReference type="ARBA" id="ARBA00022505"/>
    </source>
</evidence>
<keyword evidence="4" id="KW-0560">Oxidoreductase</keyword>
<dbReference type="Gene3D" id="2.60.40.650">
    <property type="match status" value="1"/>
</dbReference>
<evidence type="ECO:0000256" key="3">
    <source>
        <dbReference type="ARBA" id="ARBA00022723"/>
    </source>
</evidence>
<keyword evidence="3" id="KW-0479">Metal-binding</keyword>
<dbReference type="InterPro" id="IPR014756">
    <property type="entry name" value="Ig_E-set"/>
</dbReference>
<dbReference type="AlphaFoldDB" id="A0AA50KNQ8"/>
<dbReference type="InterPro" id="IPR036374">
    <property type="entry name" value="OxRdtase_Mopterin-bd_sf"/>
</dbReference>
<dbReference type="SUPFAM" id="SSF81296">
    <property type="entry name" value="E set domains"/>
    <property type="match status" value="1"/>
</dbReference>
<dbReference type="GO" id="GO:0020037">
    <property type="term" value="F:heme binding"/>
    <property type="evidence" value="ECO:0007669"/>
    <property type="project" value="TreeGrafter"/>
</dbReference>
<sequence>MASDSDNKQPPQQRGLHELYREDPIKADEQLWGRETDPGSRRGFLKRSGLLAMATALGASIPFAKNMPAGLIPAAFAQSDEPFTLPGKEGLVVLNDRPINAETPPHLLDDEVTPARHMFVRNNGLVPNIDTLNPDNWTLEIGGESCETPTTFTLAELKSRFKHYSYQLTVECGGNGRSEYVPAASGNQWTTGAVACPKFTGVRLRDVLEACGIKKDAVYIGYYGGDLHPSGDPSKEAISRGVPMSKALEDETLIAWAMNDEDMPVLNGHPLRLVCGGWPASTSGKWLKKIVIRNQVHDGNKMAAPSYMVPKYPVAPGTQVPNEDMEIIESMPVKSLITFPKTGISHALGQPLAVRGHAWAGDLAVNEVHLSIDFGATWHKAELRAPVNRLAWQHWHSELSFPEKGYYEIWAKAVDTNGKAQPMVVPGWNPRGYLNNACHRIAVQIV</sequence>
<evidence type="ECO:0000259" key="7">
    <source>
        <dbReference type="Pfam" id="PF03404"/>
    </source>
</evidence>
<gene>
    <name evidence="8" type="ORF">PU634_14605</name>
</gene>
<evidence type="ECO:0000256" key="5">
    <source>
        <dbReference type="SAM" id="MobiDB-lite"/>
    </source>
</evidence>
<dbReference type="InterPro" id="IPR008335">
    <property type="entry name" value="Mopterin_OxRdtase_euk"/>
</dbReference>
<dbReference type="InterPro" id="IPR006311">
    <property type="entry name" value="TAT_signal"/>
</dbReference>
<evidence type="ECO:0000313" key="8">
    <source>
        <dbReference type="EMBL" id="WMC10292.1"/>
    </source>
</evidence>
<accession>A0AA50KNQ8</accession>
<keyword evidence="2" id="KW-0500">Molybdenum</keyword>
<dbReference type="SUPFAM" id="SSF56524">
    <property type="entry name" value="Oxidoreductase molybdopterin-binding domain"/>
    <property type="match status" value="1"/>
</dbReference>
<dbReference type="InterPro" id="IPR005066">
    <property type="entry name" value="MoCF_OxRdtse_dimer"/>
</dbReference>
<dbReference type="GO" id="GO:0043546">
    <property type="term" value="F:molybdopterin cofactor binding"/>
    <property type="evidence" value="ECO:0007669"/>
    <property type="project" value="TreeGrafter"/>
</dbReference>
<dbReference type="PANTHER" id="PTHR19372:SF7">
    <property type="entry name" value="SULFITE OXIDASE, MITOCHONDRIAL"/>
    <property type="match status" value="1"/>
</dbReference>
<dbReference type="Pfam" id="PF00174">
    <property type="entry name" value="Oxidored_molyb"/>
    <property type="match status" value="1"/>
</dbReference>
<dbReference type="GO" id="GO:0008482">
    <property type="term" value="F:sulfite oxidase activity"/>
    <property type="evidence" value="ECO:0007669"/>
    <property type="project" value="TreeGrafter"/>
</dbReference>
<organism evidence="8 9">
    <name type="scientific">Oceanimonas pelagia</name>
    <dbReference type="NCBI Taxonomy" id="3028314"/>
    <lineage>
        <taxon>Bacteria</taxon>
        <taxon>Pseudomonadati</taxon>
        <taxon>Pseudomonadota</taxon>
        <taxon>Gammaproteobacteria</taxon>
        <taxon>Aeromonadales</taxon>
        <taxon>Aeromonadaceae</taxon>
        <taxon>Oceanimonas</taxon>
    </lineage>
</organism>
<dbReference type="PANTHER" id="PTHR19372">
    <property type="entry name" value="SULFITE REDUCTASE"/>
    <property type="match status" value="1"/>
</dbReference>
<dbReference type="Gene3D" id="3.90.420.10">
    <property type="entry name" value="Oxidoreductase, molybdopterin-binding domain"/>
    <property type="match status" value="1"/>
</dbReference>
<evidence type="ECO:0000259" key="6">
    <source>
        <dbReference type="Pfam" id="PF00174"/>
    </source>
</evidence>
<dbReference type="RefSeq" id="WP_306761494.1">
    <property type="nucleotide sequence ID" value="NZ_CP118224.1"/>
</dbReference>
<dbReference type="InterPro" id="IPR000572">
    <property type="entry name" value="OxRdtase_Mopterin-bd_dom"/>
</dbReference>
<name>A0AA50KNQ8_9GAMM</name>
<dbReference type="PROSITE" id="PS51318">
    <property type="entry name" value="TAT"/>
    <property type="match status" value="1"/>
</dbReference>
<dbReference type="EMBL" id="CP118224">
    <property type="protein sequence ID" value="WMC10292.1"/>
    <property type="molecule type" value="Genomic_DNA"/>
</dbReference>
<evidence type="ECO:0000256" key="1">
    <source>
        <dbReference type="ARBA" id="ARBA00001924"/>
    </source>
</evidence>
<feature type="domain" description="Oxidoreductase molybdopterin-binding" evidence="6">
    <location>
        <begin position="126"/>
        <end position="299"/>
    </location>
</feature>
<feature type="region of interest" description="Disordered" evidence="5">
    <location>
        <begin position="1"/>
        <end position="23"/>
    </location>
</feature>